<protein>
    <submittedName>
        <fullName evidence="2">Uncharacterized protein</fullName>
    </submittedName>
</protein>
<feature type="transmembrane region" description="Helical" evidence="1">
    <location>
        <begin position="212"/>
        <end position="228"/>
    </location>
</feature>
<dbReference type="EMBL" id="FQXG01000003">
    <property type="protein sequence ID" value="SHH63018.1"/>
    <property type="molecule type" value="Genomic_DNA"/>
</dbReference>
<dbReference type="AlphaFoldDB" id="A0A1M5UJE0"/>
<dbReference type="Proteomes" id="UP000184268">
    <property type="component" value="Unassembled WGS sequence"/>
</dbReference>
<name>A0A1M5UJE0_9GAMM</name>
<keyword evidence="1" id="KW-0812">Transmembrane</keyword>
<evidence type="ECO:0000313" key="2">
    <source>
        <dbReference type="EMBL" id="SHH63018.1"/>
    </source>
</evidence>
<evidence type="ECO:0000313" key="3">
    <source>
        <dbReference type="Proteomes" id="UP000184268"/>
    </source>
</evidence>
<reference evidence="2 3" key="1">
    <citation type="submission" date="2016-11" db="EMBL/GenBank/DDBJ databases">
        <authorList>
            <person name="Jaros S."/>
            <person name="Januszkiewicz K."/>
            <person name="Wedrychowicz H."/>
        </authorList>
    </citation>
    <scope>NUCLEOTIDE SEQUENCE [LARGE SCALE GENOMIC DNA]</scope>
    <source>
        <strain evidence="2 3">DSM 16917</strain>
    </source>
</reference>
<organism evidence="2 3">
    <name type="scientific">Ferrimonas marina</name>
    <dbReference type="NCBI Taxonomy" id="299255"/>
    <lineage>
        <taxon>Bacteria</taxon>
        <taxon>Pseudomonadati</taxon>
        <taxon>Pseudomonadota</taxon>
        <taxon>Gammaproteobacteria</taxon>
        <taxon>Alteromonadales</taxon>
        <taxon>Ferrimonadaceae</taxon>
        <taxon>Ferrimonas</taxon>
    </lineage>
</organism>
<keyword evidence="1" id="KW-1133">Transmembrane helix</keyword>
<feature type="transmembrane region" description="Helical" evidence="1">
    <location>
        <begin position="186"/>
        <end position="206"/>
    </location>
</feature>
<keyword evidence="1" id="KW-0472">Membrane</keyword>
<accession>A0A1M5UJE0</accession>
<dbReference type="STRING" id="299255.SAMN02745129_2597"/>
<gene>
    <name evidence="2" type="ORF">SAMN02745129_2597</name>
</gene>
<feature type="transmembrane region" description="Helical" evidence="1">
    <location>
        <begin position="43"/>
        <end position="60"/>
    </location>
</feature>
<dbReference type="RefSeq" id="WP_067655068.1">
    <property type="nucleotide sequence ID" value="NZ_FQXG01000003.1"/>
</dbReference>
<sequence>MNLFSDELNEYTRTHPQLVALCLASGCVTAVCLFSAFTLWVSLLLQFGLSVGVLSTLLARRRTALMAVQQGLDKENWSKHGVMIAVTAGFAVYLGFAIAHVSFNHAGNADGMGEAAMTLSLPNWAFVLLSISAVTLGLRFAIRRACAYSVATAVASREGMNDEAFEHLRKHVLYIVTRSIRHTDKWGWAALVVVFLFTPVPATLLGGLALGAYNWVFLVMTVLVIYRLDPPTKHAASATKPALQT</sequence>
<evidence type="ECO:0000256" key="1">
    <source>
        <dbReference type="SAM" id="Phobius"/>
    </source>
</evidence>
<feature type="transmembrane region" description="Helical" evidence="1">
    <location>
        <begin position="81"/>
        <end position="103"/>
    </location>
</feature>
<keyword evidence="3" id="KW-1185">Reference proteome</keyword>
<proteinExistence type="predicted"/>
<feature type="transmembrane region" description="Helical" evidence="1">
    <location>
        <begin position="123"/>
        <end position="142"/>
    </location>
</feature>